<evidence type="ECO:0000256" key="1">
    <source>
        <dbReference type="SAM" id="Phobius"/>
    </source>
</evidence>
<organism evidence="2">
    <name type="scientific">viral metagenome</name>
    <dbReference type="NCBI Taxonomy" id="1070528"/>
    <lineage>
        <taxon>unclassified sequences</taxon>
        <taxon>metagenomes</taxon>
        <taxon>organismal metagenomes</taxon>
    </lineage>
</organism>
<keyword evidence="1" id="KW-0472">Membrane</keyword>
<keyword evidence="1" id="KW-0812">Transmembrane</keyword>
<dbReference type="EMBL" id="MN740594">
    <property type="protein sequence ID" value="QHS78148.1"/>
    <property type="molecule type" value="Genomic_DNA"/>
</dbReference>
<keyword evidence="1" id="KW-1133">Transmembrane helix</keyword>
<accession>A0A6C0AEI4</accession>
<protein>
    <submittedName>
        <fullName evidence="2">Uncharacterized protein</fullName>
    </submittedName>
</protein>
<proteinExistence type="predicted"/>
<dbReference type="AlphaFoldDB" id="A0A6C0AEI4"/>
<reference evidence="2" key="1">
    <citation type="journal article" date="2020" name="Nature">
        <title>Giant virus diversity and host interactions through global metagenomics.</title>
        <authorList>
            <person name="Schulz F."/>
            <person name="Roux S."/>
            <person name="Paez-Espino D."/>
            <person name="Jungbluth S."/>
            <person name="Walsh D.A."/>
            <person name="Denef V.J."/>
            <person name="McMahon K.D."/>
            <person name="Konstantinidis K.T."/>
            <person name="Eloe-Fadrosh E.A."/>
            <person name="Kyrpides N.C."/>
            <person name="Woyke T."/>
        </authorList>
    </citation>
    <scope>NUCLEOTIDE SEQUENCE</scope>
    <source>
        <strain evidence="2">GVMAG-S-1021933-23</strain>
    </source>
</reference>
<feature type="transmembrane region" description="Helical" evidence="1">
    <location>
        <begin position="15"/>
        <end position="35"/>
    </location>
</feature>
<evidence type="ECO:0000313" key="2">
    <source>
        <dbReference type="EMBL" id="QHS78148.1"/>
    </source>
</evidence>
<name>A0A6C0AEI4_9ZZZZ</name>
<sequence>MKNKLKNFFTAFFKSHKICLISFTEIYFIIIFYFIKRNIFHYNFLLYQEKYISL</sequence>